<dbReference type="GO" id="GO:0016491">
    <property type="term" value="F:oxidoreductase activity"/>
    <property type="evidence" value="ECO:0007669"/>
    <property type="project" value="UniProtKB-KW"/>
</dbReference>
<keyword evidence="1" id="KW-0004">4Fe-4S</keyword>
<comment type="caution">
    <text evidence="6">The sequence shown here is derived from an EMBL/GenBank/DDBJ whole genome shotgun (WGS) entry which is preliminary data.</text>
</comment>
<evidence type="ECO:0000256" key="1">
    <source>
        <dbReference type="ARBA" id="ARBA00022485"/>
    </source>
</evidence>
<dbReference type="InterPro" id="IPR036188">
    <property type="entry name" value="FAD/NAD-bd_sf"/>
</dbReference>
<name>A0A814T5F7_9BILA</name>
<dbReference type="PANTHER" id="PTHR43498">
    <property type="entry name" value="FERREDOXIN:COB-COM HETERODISULFIDE REDUCTASE SUBUNIT A"/>
    <property type="match status" value="1"/>
</dbReference>
<dbReference type="EMBL" id="CAJOAY010008313">
    <property type="protein sequence ID" value="CAF4184135.1"/>
    <property type="molecule type" value="Genomic_DNA"/>
</dbReference>
<dbReference type="Proteomes" id="UP000663845">
    <property type="component" value="Unassembled WGS sequence"/>
</dbReference>
<evidence type="ECO:0000256" key="5">
    <source>
        <dbReference type="ARBA" id="ARBA00023014"/>
    </source>
</evidence>
<evidence type="ECO:0000313" key="6">
    <source>
        <dbReference type="EMBL" id="CAF1156846.1"/>
    </source>
</evidence>
<dbReference type="EMBL" id="CAJOAZ010010244">
    <property type="protein sequence ID" value="CAF4217596.1"/>
    <property type="molecule type" value="Genomic_DNA"/>
</dbReference>
<reference evidence="6" key="1">
    <citation type="submission" date="2021-02" db="EMBL/GenBank/DDBJ databases">
        <authorList>
            <person name="Nowell W R."/>
        </authorList>
    </citation>
    <scope>NUCLEOTIDE SEQUENCE</scope>
</reference>
<sequence>MTFSLVLYSSLIYLLFLCSISIAYDIAIYEATPAGISAAVTAARVSSSFSIVIIEPTPYIGGTSTAAGIGLRDLDLEITIKGSIAQEWVSNNYKYYKNVSNPIYQPDMNGTSIVQIITANNRHIWKASVWIDASYEGDLVPFSDASVTWGRESGNQYNESLASVQPFTTFANFIPNYPVNATLDNGTLAPYISPIKLGLIATTDLNMMGYSYRLCITPTKKKQAPFIKPLSYDPNNFVILQRYINSLIISGQYPYGDKFDMCDSFGSAFISDAINLNQNYINDTVEDRIHIAQNVSDYSGPAFEIPYSILLPKRSQVTNLLVRVFHAATRVEPHFMLLDGASGYAAAYSILDGNIDVQPVNIKQIQQILINDGVLLHYPQGHCNE</sequence>
<dbReference type="PANTHER" id="PTHR43498:SF1">
    <property type="entry name" value="COB--COM HETERODISULFIDE REDUCTASE IRON-SULFUR SUBUNIT A"/>
    <property type="match status" value="1"/>
</dbReference>
<evidence type="ECO:0000256" key="2">
    <source>
        <dbReference type="ARBA" id="ARBA00022723"/>
    </source>
</evidence>
<dbReference type="Proteomes" id="UP000663844">
    <property type="component" value="Unassembled WGS sequence"/>
</dbReference>
<dbReference type="AlphaFoldDB" id="A0A814T5F7"/>
<keyword evidence="2" id="KW-0479">Metal-binding</keyword>
<keyword evidence="3" id="KW-0560">Oxidoreductase</keyword>
<evidence type="ECO:0000256" key="3">
    <source>
        <dbReference type="ARBA" id="ARBA00023002"/>
    </source>
</evidence>
<dbReference type="EMBL" id="CAJNON010000350">
    <property type="protein sequence ID" value="CAF1212662.1"/>
    <property type="molecule type" value="Genomic_DNA"/>
</dbReference>
<dbReference type="Proteomes" id="UP000663881">
    <property type="component" value="Unassembled WGS sequence"/>
</dbReference>
<dbReference type="SUPFAM" id="SSF51905">
    <property type="entry name" value="FAD/NAD(P)-binding domain"/>
    <property type="match status" value="1"/>
</dbReference>
<evidence type="ECO:0000313" key="9">
    <source>
        <dbReference type="EMBL" id="CAF4217596.1"/>
    </source>
</evidence>
<dbReference type="OrthoDB" id="9999324at2759"/>
<gene>
    <name evidence="6" type="ORF">JYZ213_LOCUS24419</name>
    <name evidence="8" type="ORF">OKA104_LOCUS40049</name>
    <name evidence="9" type="ORF">OXD698_LOCUS41697</name>
    <name evidence="7" type="ORF">VCS650_LOCUS26269</name>
</gene>
<evidence type="ECO:0000313" key="7">
    <source>
        <dbReference type="EMBL" id="CAF1212662.1"/>
    </source>
</evidence>
<dbReference type="EMBL" id="CAJNOG010000300">
    <property type="protein sequence ID" value="CAF1156846.1"/>
    <property type="molecule type" value="Genomic_DNA"/>
</dbReference>
<evidence type="ECO:0008006" key="11">
    <source>
        <dbReference type="Google" id="ProtNLM"/>
    </source>
</evidence>
<organism evidence="6 10">
    <name type="scientific">Adineta steineri</name>
    <dbReference type="NCBI Taxonomy" id="433720"/>
    <lineage>
        <taxon>Eukaryota</taxon>
        <taxon>Metazoa</taxon>
        <taxon>Spiralia</taxon>
        <taxon>Gnathifera</taxon>
        <taxon>Rotifera</taxon>
        <taxon>Eurotatoria</taxon>
        <taxon>Bdelloidea</taxon>
        <taxon>Adinetida</taxon>
        <taxon>Adinetidae</taxon>
        <taxon>Adineta</taxon>
    </lineage>
</organism>
<dbReference type="GO" id="GO:0046872">
    <property type="term" value="F:metal ion binding"/>
    <property type="evidence" value="ECO:0007669"/>
    <property type="project" value="UniProtKB-KW"/>
</dbReference>
<dbReference type="InterPro" id="IPR039650">
    <property type="entry name" value="HdrA-like"/>
</dbReference>
<keyword evidence="4" id="KW-0408">Iron</keyword>
<evidence type="ECO:0000256" key="4">
    <source>
        <dbReference type="ARBA" id="ARBA00023004"/>
    </source>
</evidence>
<protein>
    <recommendedName>
        <fullName evidence="11">FAD dependent oxidoreductase</fullName>
    </recommendedName>
</protein>
<keyword evidence="5" id="KW-0411">Iron-sulfur</keyword>
<evidence type="ECO:0000313" key="10">
    <source>
        <dbReference type="Proteomes" id="UP000663845"/>
    </source>
</evidence>
<dbReference type="GO" id="GO:0051539">
    <property type="term" value="F:4 iron, 4 sulfur cluster binding"/>
    <property type="evidence" value="ECO:0007669"/>
    <property type="project" value="UniProtKB-KW"/>
</dbReference>
<accession>A0A814T5F7</accession>
<evidence type="ECO:0000313" key="8">
    <source>
        <dbReference type="EMBL" id="CAF4184135.1"/>
    </source>
</evidence>
<proteinExistence type="predicted"/>
<dbReference type="Pfam" id="PF12831">
    <property type="entry name" value="FAD_oxidored"/>
    <property type="match status" value="3"/>
</dbReference>
<dbReference type="Proteomes" id="UP000663891">
    <property type="component" value="Unassembled WGS sequence"/>
</dbReference>